<dbReference type="SUPFAM" id="SSF53850">
    <property type="entry name" value="Periplasmic binding protein-like II"/>
    <property type="match status" value="1"/>
</dbReference>
<dbReference type="InterPro" id="IPR000914">
    <property type="entry name" value="SBP_5_dom"/>
</dbReference>
<evidence type="ECO:0000259" key="3">
    <source>
        <dbReference type="Pfam" id="PF00496"/>
    </source>
</evidence>
<dbReference type="GO" id="GO:1904680">
    <property type="term" value="F:peptide transmembrane transporter activity"/>
    <property type="evidence" value="ECO:0007669"/>
    <property type="project" value="TreeGrafter"/>
</dbReference>
<organism evidence="4 5">
    <name type="scientific">Oceanobacillus oncorhynchi</name>
    <dbReference type="NCBI Taxonomy" id="545501"/>
    <lineage>
        <taxon>Bacteria</taxon>
        <taxon>Bacillati</taxon>
        <taxon>Bacillota</taxon>
        <taxon>Bacilli</taxon>
        <taxon>Bacillales</taxon>
        <taxon>Bacillaceae</taxon>
        <taxon>Oceanobacillus</taxon>
    </lineage>
</organism>
<dbReference type="PROSITE" id="PS51257">
    <property type="entry name" value="PROKAR_LIPOPROTEIN"/>
    <property type="match status" value="1"/>
</dbReference>
<dbReference type="InterPro" id="IPR039424">
    <property type="entry name" value="SBP_5"/>
</dbReference>
<evidence type="ECO:0000256" key="2">
    <source>
        <dbReference type="SAM" id="SignalP"/>
    </source>
</evidence>
<evidence type="ECO:0000313" key="4">
    <source>
        <dbReference type="EMBL" id="CEI82779.1"/>
    </source>
</evidence>
<dbReference type="GO" id="GO:0015833">
    <property type="term" value="P:peptide transport"/>
    <property type="evidence" value="ECO:0007669"/>
    <property type="project" value="TreeGrafter"/>
</dbReference>
<evidence type="ECO:0000256" key="1">
    <source>
        <dbReference type="SAM" id="MobiDB-lite"/>
    </source>
</evidence>
<dbReference type="PANTHER" id="PTHR30290">
    <property type="entry name" value="PERIPLASMIC BINDING COMPONENT OF ABC TRANSPORTER"/>
    <property type="match status" value="1"/>
</dbReference>
<accession>A0A0A1MSZ2</accession>
<protein>
    <submittedName>
        <fullName evidence="4">Glutathione-binding protein GsiB</fullName>
    </submittedName>
</protein>
<reference evidence="4 5" key="1">
    <citation type="submission" date="2014-11" db="EMBL/GenBank/DDBJ databases">
        <authorList>
            <person name="Urmite Genomes Urmite Genomes"/>
        </authorList>
    </citation>
    <scope>NUCLEOTIDE SEQUENCE [LARGE SCALE GENOMIC DNA]</scope>
    <source>
        <strain evidence="4 5">Oc5</strain>
    </source>
</reference>
<dbReference type="PIRSF" id="PIRSF002741">
    <property type="entry name" value="MppA"/>
    <property type="match status" value="1"/>
</dbReference>
<feature type="domain" description="Solute-binding protein family 5" evidence="3">
    <location>
        <begin position="83"/>
        <end position="445"/>
    </location>
</feature>
<evidence type="ECO:0000313" key="5">
    <source>
        <dbReference type="Proteomes" id="UP000040453"/>
    </source>
</evidence>
<keyword evidence="5" id="KW-1185">Reference proteome</keyword>
<dbReference type="AlphaFoldDB" id="A0A0A1MSZ2"/>
<dbReference type="EMBL" id="CDGG01000001">
    <property type="protein sequence ID" value="CEI82779.1"/>
    <property type="molecule type" value="Genomic_DNA"/>
</dbReference>
<feature type="chain" id="PRO_5001976532" evidence="2">
    <location>
        <begin position="22"/>
        <end position="528"/>
    </location>
</feature>
<dbReference type="Pfam" id="PF00496">
    <property type="entry name" value="SBP_bac_5"/>
    <property type="match status" value="1"/>
</dbReference>
<dbReference type="CDD" id="cd08499">
    <property type="entry name" value="PBP2_Ylib_like"/>
    <property type="match status" value="1"/>
</dbReference>
<proteinExistence type="predicted"/>
<dbReference type="STRING" id="545501.BN997_02665"/>
<dbReference type="GO" id="GO:0042597">
    <property type="term" value="C:periplasmic space"/>
    <property type="evidence" value="ECO:0007669"/>
    <property type="project" value="UniProtKB-ARBA"/>
</dbReference>
<feature type="signal peptide" evidence="2">
    <location>
        <begin position="1"/>
        <end position="21"/>
    </location>
</feature>
<dbReference type="Gene3D" id="3.10.105.10">
    <property type="entry name" value="Dipeptide-binding Protein, Domain 3"/>
    <property type="match status" value="1"/>
</dbReference>
<dbReference type="Gene3D" id="3.40.190.10">
    <property type="entry name" value="Periplasmic binding protein-like II"/>
    <property type="match status" value="1"/>
</dbReference>
<dbReference type="InterPro" id="IPR030678">
    <property type="entry name" value="Peptide/Ni-bd"/>
</dbReference>
<feature type="region of interest" description="Disordered" evidence="1">
    <location>
        <begin position="23"/>
        <end position="44"/>
    </location>
</feature>
<keyword evidence="2" id="KW-0732">Signal</keyword>
<dbReference type="GO" id="GO:0043190">
    <property type="term" value="C:ATP-binding cassette (ABC) transporter complex"/>
    <property type="evidence" value="ECO:0007669"/>
    <property type="project" value="InterPro"/>
</dbReference>
<sequence length="528" mass="58184">MKKIIGWTILFSLLVMMAACADDSGPEDETEAPAEETAEETQLKAGLASEPVSLDPHAANDGNSLYVMNTLYDTLVEQNTDLEIQPALAESLEQIEDTVWEAKLREDVTFHDGSPFNAEVVKANLDRVRDTEIGSPLGFLFDMIENVKVIDEYTVQIETAYPFSALPAHLAHPGGHMISLEAIEADNEAIANGEEPFSVVNENPIGTGYFKFEERAVSGEITVVKNEDYWGEQAGMDSIAFHFVPEDLTRIAELQTEDSDFIYPVNANNVEEVDNNDGTHVMQSDSASMTYLGFNVEREPFDDERVRQAIAMTLDKDEIINGVLNGVALPAKGPLAPTVFGYDENIEPIDRDVEEAQSLMEDAGYADGLEVTLMAYDTNTGDIAQVIQSQLNEIGIDVDIQMTETATYLEDTANGSVDMFLGSWGTVTLDADYGLYPMFHSDNAGAPGNRSFYANEEVDGLLEDARQEGDEAERLSLYADAQQMIVDEAPIVPIYHSVLLSGLRDEVNGYYQFPSSFPFFRDVTIEAE</sequence>
<feature type="compositionally biased region" description="Acidic residues" evidence="1">
    <location>
        <begin position="24"/>
        <end position="39"/>
    </location>
</feature>
<dbReference type="Gene3D" id="3.90.76.10">
    <property type="entry name" value="Dipeptide-binding Protein, Domain 1"/>
    <property type="match status" value="1"/>
</dbReference>
<gene>
    <name evidence="4" type="primary">gsiB_3</name>
    <name evidence="4" type="ORF">BN997_02665</name>
</gene>
<dbReference type="Proteomes" id="UP000040453">
    <property type="component" value="Unassembled WGS sequence"/>
</dbReference>
<name>A0A0A1MSZ2_9BACI</name>